<dbReference type="InterPro" id="IPR036397">
    <property type="entry name" value="RNaseH_sf"/>
</dbReference>
<name>A0AAD8WH22_LOLMU</name>
<dbReference type="EMBL" id="JAUUTY010000004">
    <property type="protein sequence ID" value="KAK1653869.1"/>
    <property type="molecule type" value="Genomic_DNA"/>
</dbReference>
<dbReference type="Proteomes" id="UP001231189">
    <property type="component" value="Unassembled WGS sequence"/>
</dbReference>
<dbReference type="GO" id="GO:0003676">
    <property type="term" value="F:nucleic acid binding"/>
    <property type="evidence" value="ECO:0007669"/>
    <property type="project" value="InterPro"/>
</dbReference>
<comment type="caution">
    <text evidence="3">The sequence shown here is derived from an EMBL/GenBank/DDBJ whole genome shotgun (WGS) entry which is preliminary data.</text>
</comment>
<dbReference type="SUPFAM" id="SSF53098">
    <property type="entry name" value="Ribonuclease H-like"/>
    <property type="match status" value="1"/>
</dbReference>
<dbReference type="AlphaFoldDB" id="A0AAD8WH22"/>
<protein>
    <submittedName>
        <fullName evidence="3">Uncharacterized protein</fullName>
    </submittedName>
</protein>
<evidence type="ECO:0000256" key="1">
    <source>
        <dbReference type="SAM" id="MobiDB-lite"/>
    </source>
</evidence>
<evidence type="ECO:0000313" key="3">
    <source>
        <dbReference type="EMBL" id="KAK1653869.1"/>
    </source>
</evidence>
<gene>
    <name evidence="3" type="ORF">QYE76_071674</name>
</gene>
<keyword evidence="4" id="KW-1185">Reference proteome</keyword>
<sequence length="415" mass="46207">MRRLVCVVLVYLGHLLFSMLGFWLPPHRRFYPHQRVLLLEELALLAVEVALVLLVSALTVGGLVILSLTAIRSNEECLLVLHLQRLSPPASLSRILRGFSAFLPPLALLRRALLPLWPFPLHSQLIPLVSISPSCCVVFLLSRALLPQFSCPGTHAQNGVAERKHRHLLETACAMMIVAYLPPYFWAEAVSISTYLINLQPSTTLQGVLSTRDISVGILLVIGCAYLGMSLLMSPVLSTRVPPPLPSRWMISLFSCSLTHLLPCLRSLLRRVSHHLLLLLCPPDPLSSLTTFPTLHTFLSHVTFLAYGVPPYPFHYSRCPREDDDAPPDMPSTYGVMPSPSEPTHHLRARPRPPPNRYSPTHYSLSAVLEPTSYRDALAHPEWQLAMAEEIGVLERTGTWDVVTPPSSVRPITCK</sequence>
<dbReference type="PANTHER" id="PTHR42648:SF28">
    <property type="entry name" value="TRANSPOSON-ENCODED PROTEIN WITH RIBONUCLEASE H-LIKE AND RETROVIRUS ZINC FINGER-LIKE DOMAINS"/>
    <property type="match status" value="1"/>
</dbReference>
<feature type="region of interest" description="Disordered" evidence="1">
    <location>
        <begin position="323"/>
        <end position="361"/>
    </location>
</feature>
<keyword evidence="2" id="KW-0472">Membrane</keyword>
<evidence type="ECO:0000313" key="4">
    <source>
        <dbReference type="Proteomes" id="UP001231189"/>
    </source>
</evidence>
<feature type="transmembrane region" description="Helical" evidence="2">
    <location>
        <begin position="44"/>
        <end position="71"/>
    </location>
</feature>
<feature type="transmembrane region" description="Helical" evidence="2">
    <location>
        <begin position="214"/>
        <end position="237"/>
    </location>
</feature>
<accession>A0AAD8WH22</accession>
<keyword evidence="2" id="KW-0812">Transmembrane</keyword>
<dbReference type="Gene3D" id="3.30.420.10">
    <property type="entry name" value="Ribonuclease H-like superfamily/Ribonuclease H"/>
    <property type="match status" value="1"/>
</dbReference>
<organism evidence="3 4">
    <name type="scientific">Lolium multiflorum</name>
    <name type="common">Italian ryegrass</name>
    <name type="synonym">Lolium perenne subsp. multiflorum</name>
    <dbReference type="NCBI Taxonomy" id="4521"/>
    <lineage>
        <taxon>Eukaryota</taxon>
        <taxon>Viridiplantae</taxon>
        <taxon>Streptophyta</taxon>
        <taxon>Embryophyta</taxon>
        <taxon>Tracheophyta</taxon>
        <taxon>Spermatophyta</taxon>
        <taxon>Magnoliopsida</taxon>
        <taxon>Liliopsida</taxon>
        <taxon>Poales</taxon>
        <taxon>Poaceae</taxon>
        <taxon>BOP clade</taxon>
        <taxon>Pooideae</taxon>
        <taxon>Poodae</taxon>
        <taxon>Poeae</taxon>
        <taxon>Poeae Chloroplast Group 2 (Poeae type)</taxon>
        <taxon>Loliodinae</taxon>
        <taxon>Loliinae</taxon>
        <taxon>Lolium</taxon>
    </lineage>
</organism>
<feature type="transmembrane region" description="Helical" evidence="2">
    <location>
        <begin position="5"/>
        <end position="24"/>
    </location>
</feature>
<proteinExistence type="predicted"/>
<reference evidence="3" key="1">
    <citation type="submission" date="2023-07" db="EMBL/GenBank/DDBJ databases">
        <title>A chromosome-level genome assembly of Lolium multiflorum.</title>
        <authorList>
            <person name="Chen Y."/>
            <person name="Copetti D."/>
            <person name="Kolliker R."/>
            <person name="Studer B."/>
        </authorList>
    </citation>
    <scope>NUCLEOTIDE SEQUENCE</scope>
    <source>
        <strain evidence="3">02402/16</strain>
        <tissue evidence="3">Leaf</tissue>
    </source>
</reference>
<dbReference type="InterPro" id="IPR039537">
    <property type="entry name" value="Retrotran_Ty1/copia-like"/>
</dbReference>
<keyword evidence="2" id="KW-1133">Transmembrane helix</keyword>
<dbReference type="InterPro" id="IPR012337">
    <property type="entry name" value="RNaseH-like_sf"/>
</dbReference>
<dbReference type="PANTHER" id="PTHR42648">
    <property type="entry name" value="TRANSPOSASE, PUTATIVE-RELATED"/>
    <property type="match status" value="1"/>
</dbReference>
<evidence type="ECO:0000256" key="2">
    <source>
        <dbReference type="SAM" id="Phobius"/>
    </source>
</evidence>